<dbReference type="InterPro" id="IPR006176">
    <property type="entry name" value="3-OHacyl-CoA_DH_NAD-bd"/>
</dbReference>
<dbReference type="PANTHER" id="PTHR21696:SF2">
    <property type="entry name" value="PROTEIN UNC-79 HOMOLOG"/>
    <property type="match status" value="1"/>
</dbReference>
<keyword evidence="2" id="KW-0560">Oxidoreductase</keyword>
<dbReference type="GO" id="GO:0016616">
    <property type="term" value="F:oxidoreductase activity, acting on the CH-OH group of donors, NAD or NADP as acceptor"/>
    <property type="evidence" value="ECO:0007669"/>
    <property type="project" value="InterPro"/>
</dbReference>
<feature type="compositionally biased region" description="Low complexity" evidence="3">
    <location>
        <begin position="1652"/>
        <end position="1664"/>
    </location>
</feature>
<dbReference type="SUPFAM" id="SSF117856">
    <property type="entry name" value="AF0104/ALDC/Ptd012-like"/>
    <property type="match status" value="1"/>
</dbReference>
<dbReference type="PANTHER" id="PTHR21696">
    <property type="entry name" value="PROTEIN UNC-79 HOMOLOG"/>
    <property type="match status" value="1"/>
</dbReference>
<dbReference type="Gene3D" id="3.40.50.720">
    <property type="entry name" value="NAD(P)-binding Rossmann-like Domain"/>
    <property type="match status" value="1"/>
</dbReference>
<dbReference type="GO" id="GO:0070403">
    <property type="term" value="F:NAD+ binding"/>
    <property type="evidence" value="ECO:0007669"/>
    <property type="project" value="InterPro"/>
</dbReference>
<feature type="region of interest" description="Disordered" evidence="3">
    <location>
        <begin position="1640"/>
        <end position="1736"/>
    </location>
</feature>
<dbReference type="Gene3D" id="1.10.1040.10">
    <property type="entry name" value="N-(1-d-carboxylethyl)-l-norvaline Dehydrogenase, domain 2"/>
    <property type="match status" value="1"/>
</dbReference>
<dbReference type="InterPro" id="IPR013328">
    <property type="entry name" value="6PGD_dom2"/>
</dbReference>
<gene>
    <name evidence="6" type="ORF">HFQ381_LOCUS5416</name>
    <name evidence="7" type="ORF">TSG867_LOCUS5436</name>
    <name evidence="5" type="ORF">UJA718_LOCUS3606</name>
</gene>
<evidence type="ECO:0000313" key="8">
    <source>
        <dbReference type="Proteomes" id="UP000663873"/>
    </source>
</evidence>
<proteinExistence type="inferred from homology"/>
<dbReference type="Pfam" id="PF14776">
    <property type="entry name" value="UNC-79"/>
    <property type="match status" value="1"/>
</dbReference>
<reference evidence="5" key="1">
    <citation type="submission" date="2021-02" db="EMBL/GenBank/DDBJ databases">
        <authorList>
            <person name="Nowell W R."/>
        </authorList>
    </citation>
    <scope>NUCLEOTIDE SEQUENCE</scope>
</reference>
<comment type="caution">
    <text evidence="5">The sequence shown here is derived from an EMBL/GenBank/DDBJ whole genome shotgun (WGS) entry which is preliminary data.</text>
</comment>
<dbReference type="SMART" id="SM01168">
    <property type="entry name" value="DUF1907"/>
    <property type="match status" value="1"/>
</dbReference>
<feature type="domain" description="DUF1907" evidence="4">
    <location>
        <begin position="2689"/>
        <end position="2982"/>
    </location>
</feature>
<evidence type="ECO:0000259" key="4">
    <source>
        <dbReference type="SMART" id="SM01168"/>
    </source>
</evidence>
<dbReference type="SUPFAM" id="SSF51735">
    <property type="entry name" value="NAD(P)-binding Rossmann-fold domains"/>
    <property type="match status" value="1"/>
</dbReference>
<comment type="similarity">
    <text evidence="1">Belongs to the 3-hydroxyacyl-CoA dehydrogenase family.</text>
</comment>
<dbReference type="InterPro" id="IPR006180">
    <property type="entry name" value="3-OHacyl-CoA_DH_CS"/>
</dbReference>
<dbReference type="InterPro" id="IPR006108">
    <property type="entry name" value="3HC_DH_C"/>
</dbReference>
<dbReference type="GO" id="GO:0006631">
    <property type="term" value="P:fatty acid metabolic process"/>
    <property type="evidence" value="ECO:0007669"/>
    <property type="project" value="InterPro"/>
</dbReference>
<dbReference type="SUPFAM" id="SSF48179">
    <property type="entry name" value="6-phosphogluconate dehydrogenase C-terminal domain-like"/>
    <property type="match status" value="1"/>
</dbReference>
<dbReference type="EMBL" id="CAJOBO010000227">
    <property type="protein sequence ID" value="CAF4168054.1"/>
    <property type="molecule type" value="Genomic_DNA"/>
</dbReference>
<dbReference type="InterPro" id="IPR015021">
    <property type="entry name" value="C11orf54_DUF1907"/>
</dbReference>
<dbReference type="InterPro" id="IPR008927">
    <property type="entry name" value="6-PGluconate_DH-like_C_sf"/>
</dbReference>
<dbReference type="Proteomes" id="UP000663873">
    <property type="component" value="Unassembled WGS sequence"/>
</dbReference>
<organism evidence="5 8">
    <name type="scientific">Rotaria socialis</name>
    <dbReference type="NCBI Taxonomy" id="392032"/>
    <lineage>
        <taxon>Eukaryota</taxon>
        <taxon>Metazoa</taxon>
        <taxon>Spiralia</taxon>
        <taxon>Gnathifera</taxon>
        <taxon>Rotifera</taxon>
        <taxon>Eurotatoria</taxon>
        <taxon>Bdelloidea</taxon>
        <taxon>Philodinida</taxon>
        <taxon>Philodinidae</taxon>
        <taxon>Rotaria</taxon>
    </lineage>
</organism>
<evidence type="ECO:0000256" key="3">
    <source>
        <dbReference type="SAM" id="MobiDB-lite"/>
    </source>
</evidence>
<name>A0A819YSZ0_9BILA</name>
<evidence type="ECO:0000313" key="6">
    <source>
        <dbReference type="EMBL" id="CAF4168054.1"/>
    </source>
</evidence>
<sequence length="2986" mass="338544">MATRAAAFSSKIRTLNDYYNNIVSGVTPLPSTYDIALVLKQFTLTLLGVLKEMTIDHNQEQTSGKHSYRISKYPSLNYSSLYHSLINLIDVVPLLQPIETEPAESIINTLACLAPFLPYELLDALPYTFATTLTTFPTSVQKKTLDTLCNTLLPINMAYTEYPEHSMTLNSIASILFIIFENSDNEKIKSKNDYSLPGYHAQIMECLLSLKADLIYDILFVIAHGAASARAVASNLLFFYWPMLNPTGIDRRSVHFKFSPRKPIICQTGRCTHRQNIASKVCVNILLSKYGENMPPPLYMCTDCYKSSSKDVQQFCRNILCPVSEISLHCQNKLCISDKKITHAVCYSIDCCLSNGNHPISLCRQCHERRHIDSNHVYQETLIDMWRLSPDVQNHCVEAIISLLRETDNNEEKRIVDSMSDEKKSILAENIDNTATMFLSLDIDVGRKLLSRYGIYLILGLIEPTSYGPPEMFGRILSMLFLWFHSTVRLPGNEIGSVLGKLKSEYVIPWLKSVVKEHHELVIALLLPHPVEYAKVGGIWETMANRTTQVIECLNKLYDLMPDGIITYEIWDYIMPYWMESIRLEVPENDLTNLNLLFRKMFDPDPDMSPSSLTRDQLYHFITDRFQSPAPASVQEQALQWLQILCLIDIYIPVPLLVQIFTTGTNSLQKLESRAQRREHYTMAASSSNEQSMDNGLNLMMLSQDEGNVANPTGGIAGLTTMSGSSSTNKFLVFDTYETYRAHRHQLMLQQMTGQEMVSIIKEEEEEFIINESEINSTCCIMMVDMTLKQMELQQTPQHQGMYNPLSKEILSLMNKQLILPWARRHRCRTSSSQCSFCEEYILWFSIAQDILKYISPRDEIKLPELELPNLSELKQQQLKQQQLLQQQTLLQSAKSTGKPKFSIEIPTAGDNQSLSSSSTSLNNEETTSNANATTTAITTAPSELKVENNPDGGIWITSQGVFYFKLNTLHIHLQFFYSVLKELDRIIDIDALYYLLCCLKLLILNDECLETAAKDNRGFLSYCLEKLLVPHIWKILALGHGHLNECCVPLLLHALNYEPGKTALWDILERDFSSTHWKVRSSAGTRVIALYSLLKPKLIKNNYNVLSVLAYAFLNLITSIEDVEPTVSQKAMCSLETLGDASFKSVMCSLEFQFDTVINDRSIILHRLSKLYTILLRNNSTIKILSWEYFLNRFDTLSIESQINMEESGELISPQSIGGFNTESEHFIRKLNQIRFAMARTDSIKPISTSARFLTHHRRTTIVNSQPSNNNTDKIETDSIGSFISPTVDNSDKSTLQLLVNLLTKFMMKDDQSQVNEDRIMLKQQNVVVRHICSLLGYNQTNRTFVTLPSKIRRSPVFHAFLSNLPKVLDYNFNLGSILLQFFLSFLQFSTCSNATMQFYDHICASNTLGRIDPSLRDSWLMTLIIILYKYQYTSNAVTIQHLTRVAMNTIVSHYHQCETPPFGATGCGLSGRITPKVAGSRRGSSRPFDDIREVELNELGTRYDLEGDTQSESASIAEHKRFRLLSPPKKVKAKFYKPEIECFDEPLTIRQTEDQMPSTGRSYTEFLKSFFASSGTASATGLNSGTSAGTASSTTQILPTEKLTELDAKGIKGVKELSRVIYSAERGKLETVLLKPSVGGFKEESPPKTPKVTSLSSSTLVSMGGAAPGGKLKPSYYSKKTKHKDDSNVRSPTLSRPTRTSSSQGPLKAGITTSSGVKRSATATNEESDNPYADTDLHNQMIAAPKCDKCGQPIEYYNEECIGYCIIVCGTLVHREPAIAAPLLMDMIETIGRVAASHIYTWQENSTVVAPANSRSIAQQFIRCTFQQLAANNISYQFFQQNFRDERLLHTIALSLNDFPEFNSIIALKWLLNDMNKQKSLSLDICTTLLSNIAQFMEYIPIDSPIQLWTSVFLEFDFLFDKLTRVYTTIKSSTQVTYDLTPILRIMMNILKVPYIANVRLVLDPFSKLLTFILRNGTFQLEHIIELCSLSNRTFTRDREKFLLPRCIVNVLVEAMLHRYPCPDRNLLLMIQLILLDSGGTIHASAIVSDDVRAYDPHNVVTTNGAECMKHYLNETVAFIADIHTITKIKSTMKEKSEKQQLSNLTEDTLGGQLKAGLAQYLALEFTKGGQRDSKAIVRFLPWLYNPPTSVQQGAKDFVDCIDRIRFLSWLMIGSLTHAAITRNEGTIICHPIPVDASQSIADYILYILTGFADQSKTSVIHMSSLFHSFILCQLWTMYCEQVNRGHDPEALVAIMDFWARITPGILHLLSHSKVLAEMVNLHFLSLIEALQEINSIVLANLFAMWVPVLYTHQSQLPAHVQVRLQTCLNHQPSSETQGDLRFMYDMRVVIIGSGLIGRCWSVIFARTKHDVYLFDAIPSMLTLALADIRQQLEQLDRFNLLFNQTVDDIFKHVYTIEDEEKLNELFRQGIDHVQECIPEDVEMKKNLFLQLDKIIPLNSLFASSSSCIMPSKFTEQMTTRNRCIVAHPINPPTTIPLVEIIGAPWTDEAFVDLAMERYRSIGMEPIRLKKEVDGFVVNRLQYAILSSALQLVQDGIAEPEDVDRAITHGLACRWSFMGPFQTIDLNAPKGIIDYFDRYGSSMQRVLADMNFPSDWTQETIEKVDKYFRSKYPVGENGSGLTDKKLWRDQRLLDLAKHKQTYTDRDYRIVRYPLFIPNDQGESMIQAIEKELKQVYKHVKVRLVQNNEVNKMDLSAEPWNLAGSSLGTNGMFCQLGGAKNVEFQHGHSIRFDMSSVLDQLHINNKETLVIGPGAADGTYLNTNGELVFNMTLDQYNKVITQRSYSSIVTQGEQPCQSLYQIKTCGPFQHVMISSIDRTKSTILVEIDVQERLFDDNEEENNFISTIRRSLKQYSKEPMALGGIFRIEKGAVKAHVMPDFVNEDLLGKQQVDQWLKFYDMSAPLNCLSVLLTDDINNAGFRLEHSHFFSDHGQSGHYHFDVTPKEIHYRGYFILCDEAIIVDPVV</sequence>
<dbReference type="InterPro" id="IPR024855">
    <property type="entry name" value="UNC79"/>
</dbReference>
<evidence type="ECO:0000256" key="2">
    <source>
        <dbReference type="ARBA" id="ARBA00023002"/>
    </source>
</evidence>
<feature type="region of interest" description="Disordered" evidence="3">
    <location>
        <begin position="896"/>
        <end position="933"/>
    </location>
</feature>
<accession>A0A819YSZ0</accession>
<dbReference type="Pfam" id="PF00725">
    <property type="entry name" value="3HCDH"/>
    <property type="match status" value="1"/>
</dbReference>
<protein>
    <recommendedName>
        <fullName evidence="4">DUF1907 domain-containing protein</fullName>
    </recommendedName>
</protein>
<evidence type="ECO:0000313" key="7">
    <source>
        <dbReference type="EMBL" id="CAF4288057.1"/>
    </source>
</evidence>
<keyword evidence="8" id="KW-1185">Reference proteome</keyword>
<dbReference type="Pfam" id="PF02737">
    <property type="entry name" value="3HCDH_N"/>
    <property type="match status" value="1"/>
</dbReference>
<dbReference type="GO" id="GO:0005634">
    <property type="term" value="C:nucleus"/>
    <property type="evidence" value="ECO:0007669"/>
    <property type="project" value="InterPro"/>
</dbReference>
<evidence type="ECO:0000313" key="5">
    <source>
        <dbReference type="EMBL" id="CAF4153383.1"/>
    </source>
</evidence>
<dbReference type="InterPro" id="IPR036291">
    <property type="entry name" value="NAD(P)-bd_dom_sf"/>
</dbReference>
<dbReference type="PROSITE" id="PS00067">
    <property type="entry name" value="3HCDH"/>
    <property type="match status" value="1"/>
</dbReference>
<feature type="compositionally biased region" description="Polar residues" evidence="3">
    <location>
        <begin position="1713"/>
        <end position="1727"/>
    </location>
</feature>
<evidence type="ECO:0000256" key="1">
    <source>
        <dbReference type="ARBA" id="ARBA00009463"/>
    </source>
</evidence>
<dbReference type="EMBL" id="CAJOBP010000272">
    <property type="protein sequence ID" value="CAF4153383.1"/>
    <property type="molecule type" value="Genomic_DNA"/>
</dbReference>
<feature type="compositionally biased region" description="Low complexity" evidence="3">
    <location>
        <begin position="914"/>
        <end position="933"/>
    </location>
</feature>
<dbReference type="Pfam" id="PF08925">
    <property type="entry name" value="DUF1907"/>
    <property type="match status" value="1"/>
</dbReference>
<dbReference type="Proteomes" id="UP000663862">
    <property type="component" value="Unassembled WGS sequence"/>
</dbReference>
<dbReference type="EMBL" id="CAJOBQ010000190">
    <property type="protein sequence ID" value="CAF4288057.1"/>
    <property type="molecule type" value="Genomic_DNA"/>
</dbReference>
<dbReference type="Proteomes" id="UP000663851">
    <property type="component" value="Unassembled WGS sequence"/>
</dbReference>
<feature type="compositionally biased region" description="Low complexity" evidence="3">
    <location>
        <begin position="1692"/>
        <end position="1705"/>
    </location>
</feature>